<comment type="caution">
    <text evidence="2">The sequence shown here is derived from an EMBL/GenBank/DDBJ whole genome shotgun (WGS) entry which is preliminary data.</text>
</comment>
<dbReference type="AlphaFoldDB" id="A0ABD2BSL9"/>
<evidence type="ECO:0000313" key="3">
    <source>
        <dbReference type="Proteomes" id="UP001607302"/>
    </source>
</evidence>
<evidence type="ECO:0000259" key="1">
    <source>
        <dbReference type="Pfam" id="PF01927"/>
    </source>
</evidence>
<dbReference type="Proteomes" id="UP001607302">
    <property type="component" value="Unassembled WGS sequence"/>
</dbReference>
<keyword evidence="2" id="KW-0540">Nuclease</keyword>
<sequence length="354" mass="41679">MYIMTALDAYCLLEIYTTLAQECEHTDIPFQDICAEIQHIPHRHFKKTPKKYLDRSDTKMQSTFSSEKDNCQNNSNSKQFNKVLQTYHNSSRRKNFNRQENKQKQYQVYPQNLSDAIPAHRWRAVCDSMLGGLASKLRMCGCDCLYVLFDKGGEQSAKLAMHEKRILLTQRFTQYLPLKNCYKVISSTPNEQLREVLNHFSVIVTQKDIFSRCQICNYDEFVEVPKALMDELVRSFINITKHEHHDFKLDPSSSASQYSEEHMSNIDETNTVYFKDYFTKQYRDRTWHLSTGTLDVKTCTTKYHMRVQIDKVPLDILRRILLFYVCEHCGNVYWDGTHLERTLNGAIQDLIIKE</sequence>
<protein>
    <submittedName>
        <fullName evidence="2">Exonuclease mut-7 isoform X4</fullName>
    </submittedName>
</protein>
<dbReference type="InterPro" id="IPR002782">
    <property type="entry name" value="Mut7-C_RNAse_dom"/>
</dbReference>
<keyword evidence="2" id="KW-0269">Exonuclease</keyword>
<name>A0ABD2BSL9_VESSQ</name>
<keyword evidence="3" id="KW-1185">Reference proteome</keyword>
<dbReference type="Pfam" id="PF01927">
    <property type="entry name" value="Mut7-C"/>
    <property type="match status" value="2"/>
</dbReference>
<dbReference type="EMBL" id="JAUDFV010000056">
    <property type="protein sequence ID" value="KAL2735773.1"/>
    <property type="molecule type" value="Genomic_DNA"/>
</dbReference>
<accession>A0ABD2BSL9</accession>
<organism evidence="2 3">
    <name type="scientific">Vespula squamosa</name>
    <name type="common">Southern yellow jacket</name>
    <name type="synonym">Wasp</name>
    <dbReference type="NCBI Taxonomy" id="30214"/>
    <lineage>
        <taxon>Eukaryota</taxon>
        <taxon>Metazoa</taxon>
        <taxon>Ecdysozoa</taxon>
        <taxon>Arthropoda</taxon>
        <taxon>Hexapoda</taxon>
        <taxon>Insecta</taxon>
        <taxon>Pterygota</taxon>
        <taxon>Neoptera</taxon>
        <taxon>Endopterygota</taxon>
        <taxon>Hymenoptera</taxon>
        <taxon>Apocrita</taxon>
        <taxon>Aculeata</taxon>
        <taxon>Vespoidea</taxon>
        <taxon>Vespidae</taxon>
        <taxon>Vespinae</taxon>
        <taxon>Vespula</taxon>
    </lineage>
</organism>
<feature type="domain" description="Mut7-C RNAse" evidence="1">
    <location>
        <begin position="310"/>
        <end position="342"/>
    </location>
</feature>
<evidence type="ECO:0000313" key="2">
    <source>
        <dbReference type="EMBL" id="KAL2735773.1"/>
    </source>
</evidence>
<dbReference type="GO" id="GO:0004527">
    <property type="term" value="F:exonuclease activity"/>
    <property type="evidence" value="ECO:0007669"/>
    <property type="project" value="UniProtKB-KW"/>
</dbReference>
<reference evidence="2 3" key="1">
    <citation type="journal article" date="2024" name="Ann. Entomol. Soc. Am.">
        <title>Genomic analyses of the southern and eastern yellowjacket wasps (Hymenoptera: Vespidae) reveal evolutionary signatures of social life.</title>
        <authorList>
            <person name="Catto M.A."/>
            <person name="Caine P.B."/>
            <person name="Orr S.E."/>
            <person name="Hunt B.G."/>
            <person name="Goodisman M.A.D."/>
        </authorList>
    </citation>
    <scope>NUCLEOTIDE SEQUENCE [LARGE SCALE GENOMIC DNA]</scope>
    <source>
        <strain evidence="2">233</strain>
        <tissue evidence="2">Head and thorax</tissue>
    </source>
</reference>
<keyword evidence="2" id="KW-0378">Hydrolase</keyword>
<feature type="domain" description="Mut7-C RNAse" evidence="1">
    <location>
        <begin position="123"/>
        <end position="234"/>
    </location>
</feature>
<proteinExistence type="predicted"/>
<dbReference type="PANTHER" id="PTHR47765">
    <property type="entry name" value="3'-5' EXONUCLEASE DOMAIN-CONTAINING PROTEIN"/>
    <property type="match status" value="1"/>
</dbReference>
<dbReference type="InterPro" id="IPR052408">
    <property type="entry name" value="Exonuclease_MUT-7-like"/>
</dbReference>
<dbReference type="PANTHER" id="PTHR47765:SF2">
    <property type="entry name" value="EXONUCLEASE MUT-7 HOMOLOG"/>
    <property type="match status" value="1"/>
</dbReference>
<gene>
    <name evidence="2" type="ORF">V1478_002457</name>
</gene>